<dbReference type="SUPFAM" id="SSF56059">
    <property type="entry name" value="Glutathione synthetase ATP-binding domain-like"/>
    <property type="match status" value="1"/>
</dbReference>
<name>A0A1H1D2F9_9PSED</name>
<dbReference type="Pfam" id="PF08443">
    <property type="entry name" value="RimK"/>
    <property type="match status" value="1"/>
</dbReference>
<dbReference type="OrthoDB" id="583309at2"/>
<keyword evidence="1" id="KW-0464">Manganese</keyword>
<dbReference type="PROSITE" id="PS50975">
    <property type="entry name" value="ATP_GRASP"/>
    <property type="match status" value="1"/>
</dbReference>
<dbReference type="PANTHER" id="PTHR21621:SF0">
    <property type="entry name" value="BETA-CITRYLGLUTAMATE SYNTHASE B-RELATED"/>
    <property type="match status" value="1"/>
</dbReference>
<dbReference type="GO" id="GO:0005737">
    <property type="term" value="C:cytoplasm"/>
    <property type="evidence" value="ECO:0007669"/>
    <property type="project" value="TreeGrafter"/>
</dbReference>
<evidence type="ECO:0000256" key="1">
    <source>
        <dbReference type="ARBA" id="ARBA00023211"/>
    </source>
</evidence>
<evidence type="ECO:0000313" key="3">
    <source>
        <dbReference type="Proteomes" id="UP000199570"/>
    </source>
</evidence>
<dbReference type="InterPro" id="IPR011761">
    <property type="entry name" value="ATP-grasp"/>
</dbReference>
<dbReference type="Gene3D" id="3.30.470.20">
    <property type="entry name" value="ATP-grasp fold, B domain"/>
    <property type="match status" value="1"/>
</dbReference>
<dbReference type="PANTHER" id="PTHR21621">
    <property type="entry name" value="RIBOSOMAL PROTEIN S6 MODIFICATION PROTEIN"/>
    <property type="match status" value="1"/>
</dbReference>
<accession>A0A1H1D2F9</accession>
<organism evidence="2 3">
    <name type="scientific">Pseudomonas moorei</name>
    <dbReference type="NCBI Taxonomy" id="395599"/>
    <lineage>
        <taxon>Bacteria</taxon>
        <taxon>Pseudomonadati</taxon>
        <taxon>Pseudomonadota</taxon>
        <taxon>Gammaproteobacteria</taxon>
        <taxon>Pseudomonadales</taxon>
        <taxon>Pseudomonadaceae</taxon>
        <taxon>Pseudomonas</taxon>
    </lineage>
</organism>
<sequence length="319" mass="36047">MLLLVTNQRDITTDFVVLESRRRGIDFFRLNTELLPSMACSFSDRILDDWTLTLDGRTVCGSQVSGAYFRRPGKPRICENIIDDAARRYAESEWASLLKSLYTRLEGRWLNSPTQIVLAEDKPRQLLLAHRLGFDVPAARITNDLQTAQQITEHFNAIAKPLRESLLTGERESVMFTTRLDGLCAADAPALALAPIIVQQEIAKQYDVRVTVVGQRVFAVAIGSQAHAETTVDWRRGSHADLKHELIQLPERLQQQCIELTQSLGLRFGAIDLICDQDDRFWFLEINPNGQWAWLENMTGAPITSAIVDELQGMGRPWT</sequence>
<dbReference type="GO" id="GO:0009432">
    <property type="term" value="P:SOS response"/>
    <property type="evidence" value="ECO:0007669"/>
    <property type="project" value="TreeGrafter"/>
</dbReference>
<dbReference type="InterPro" id="IPR013651">
    <property type="entry name" value="ATP-grasp_RimK-type"/>
</dbReference>
<gene>
    <name evidence="2" type="ORF">SAMN04490195_1506</name>
</gene>
<dbReference type="Proteomes" id="UP000199570">
    <property type="component" value="Unassembled WGS sequence"/>
</dbReference>
<dbReference type="GO" id="GO:0018169">
    <property type="term" value="F:ribosomal S6-glutamic acid ligase activity"/>
    <property type="evidence" value="ECO:0007669"/>
    <property type="project" value="TreeGrafter"/>
</dbReference>
<protein>
    <submittedName>
        <fullName evidence="2">RimK-like ATP-grasp domain-containing protein</fullName>
    </submittedName>
</protein>
<dbReference type="GO" id="GO:0046872">
    <property type="term" value="F:metal ion binding"/>
    <property type="evidence" value="ECO:0007669"/>
    <property type="project" value="InterPro"/>
</dbReference>
<reference evidence="3" key="1">
    <citation type="submission" date="2016-10" db="EMBL/GenBank/DDBJ databases">
        <authorList>
            <person name="Varghese N."/>
            <person name="Submissions S."/>
        </authorList>
    </citation>
    <scope>NUCLEOTIDE SEQUENCE [LARGE SCALE GENOMIC DNA]</scope>
    <source>
        <strain evidence="3">BS3775</strain>
    </source>
</reference>
<evidence type="ECO:0000313" key="2">
    <source>
        <dbReference type="EMBL" id="SDQ70449.1"/>
    </source>
</evidence>
<dbReference type="GO" id="GO:0005524">
    <property type="term" value="F:ATP binding"/>
    <property type="evidence" value="ECO:0007669"/>
    <property type="project" value="UniProtKB-UniRule"/>
</dbReference>
<proteinExistence type="predicted"/>
<dbReference type="AlphaFoldDB" id="A0A1H1D2F9"/>
<keyword evidence="3" id="KW-1185">Reference proteome</keyword>
<dbReference type="EMBL" id="FNKJ01000003">
    <property type="protein sequence ID" value="SDQ70449.1"/>
    <property type="molecule type" value="Genomic_DNA"/>
</dbReference>